<gene>
    <name evidence="2" type="ORF">AVEN_254457_1</name>
</gene>
<dbReference type="AlphaFoldDB" id="A0A4Y2WSC7"/>
<reference evidence="2 3" key="1">
    <citation type="journal article" date="2019" name="Sci. Rep.">
        <title>Orb-weaving spider Araneus ventricosus genome elucidates the spidroin gene catalogue.</title>
        <authorList>
            <person name="Kono N."/>
            <person name="Nakamura H."/>
            <person name="Ohtoshi R."/>
            <person name="Moran D.A.P."/>
            <person name="Shinohara A."/>
            <person name="Yoshida Y."/>
            <person name="Fujiwara M."/>
            <person name="Mori M."/>
            <person name="Tomita M."/>
            <person name="Arakawa K."/>
        </authorList>
    </citation>
    <scope>NUCLEOTIDE SEQUENCE [LARGE SCALE GENOMIC DNA]</scope>
</reference>
<dbReference type="EMBL" id="BGPR01065221">
    <property type="protein sequence ID" value="GBO40061.1"/>
    <property type="molecule type" value="Genomic_DNA"/>
</dbReference>
<feature type="region of interest" description="Disordered" evidence="1">
    <location>
        <begin position="52"/>
        <end position="84"/>
    </location>
</feature>
<sequence>MTSLHFITKAQFEAVYDHFKQVEEDDDATREELQIEYRLLLGYFQSVYEDSERKSNKVNTLDSRKVTKKSQKQPRSKERDVEDLKQKLSEMKEKLIERHRKEEMVLVPIN</sequence>
<evidence type="ECO:0000256" key="1">
    <source>
        <dbReference type="SAM" id="MobiDB-lite"/>
    </source>
</evidence>
<feature type="compositionally biased region" description="Basic and acidic residues" evidence="1">
    <location>
        <begin position="75"/>
        <end position="84"/>
    </location>
</feature>
<dbReference type="OrthoDB" id="6426495at2759"/>
<proteinExistence type="predicted"/>
<keyword evidence="3" id="KW-1185">Reference proteome</keyword>
<evidence type="ECO:0000313" key="2">
    <source>
        <dbReference type="EMBL" id="GBO40061.1"/>
    </source>
</evidence>
<dbReference type="Proteomes" id="UP000499080">
    <property type="component" value="Unassembled WGS sequence"/>
</dbReference>
<accession>A0A4Y2WSC7</accession>
<protein>
    <submittedName>
        <fullName evidence="2">Uncharacterized protein</fullName>
    </submittedName>
</protein>
<evidence type="ECO:0000313" key="3">
    <source>
        <dbReference type="Proteomes" id="UP000499080"/>
    </source>
</evidence>
<comment type="caution">
    <text evidence="2">The sequence shown here is derived from an EMBL/GenBank/DDBJ whole genome shotgun (WGS) entry which is preliminary data.</text>
</comment>
<name>A0A4Y2WSC7_ARAVE</name>
<organism evidence="2 3">
    <name type="scientific">Araneus ventricosus</name>
    <name type="common">Orbweaver spider</name>
    <name type="synonym">Epeira ventricosa</name>
    <dbReference type="NCBI Taxonomy" id="182803"/>
    <lineage>
        <taxon>Eukaryota</taxon>
        <taxon>Metazoa</taxon>
        <taxon>Ecdysozoa</taxon>
        <taxon>Arthropoda</taxon>
        <taxon>Chelicerata</taxon>
        <taxon>Arachnida</taxon>
        <taxon>Araneae</taxon>
        <taxon>Araneomorphae</taxon>
        <taxon>Entelegynae</taxon>
        <taxon>Araneoidea</taxon>
        <taxon>Araneidae</taxon>
        <taxon>Araneus</taxon>
    </lineage>
</organism>